<gene>
    <name evidence="1" type="ORF">G4B88_021619</name>
</gene>
<dbReference type="AlphaFoldDB" id="A0A7J6GIS6"/>
<sequence>MHGFFKIHFHVDAALHYLVNHETNKGGQALLKLHNLELCDEEARIFVQTFKQNKSSSSQHSQQLD</sequence>
<organism evidence="1 2">
    <name type="scientific">Cannabis sativa</name>
    <name type="common">Hemp</name>
    <name type="synonym">Marijuana</name>
    <dbReference type="NCBI Taxonomy" id="3483"/>
    <lineage>
        <taxon>Eukaryota</taxon>
        <taxon>Viridiplantae</taxon>
        <taxon>Streptophyta</taxon>
        <taxon>Embryophyta</taxon>
        <taxon>Tracheophyta</taxon>
        <taxon>Spermatophyta</taxon>
        <taxon>Magnoliopsida</taxon>
        <taxon>eudicotyledons</taxon>
        <taxon>Gunneridae</taxon>
        <taxon>Pentapetalae</taxon>
        <taxon>rosids</taxon>
        <taxon>fabids</taxon>
        <taxon>Rosales</taxon>
        <taxon>Cannabaceae</taxon>
        <taxon>Cannabis</taxon>
    </lineage>
</organism>
<name>A0A7J6GIS6_CANSA</name>
<accession>A0A7J6GIS6</accession>
<dbReference type="EMBL" id="JAATIQ010000100">
    <property type="protein sequence ID" value="KAF4382836.1"/>
    <property type="molecule type" value="Genomic_DNA"/>
</dbReference>
<reference evidence="1 2" key="1">
    <citation type="journal article" date="2020" name="bioRxiv">
        <title>Sequence and annotation of 42 cannabis genomes reveals extensive copy number variation in cannabinoid synthesis and pathogen resistance genes.</title>
        <authorList>
            <person name="Mckernan K.J."/>
            <person name="Helbert Y."/>
            <person name="Kane L.T."/>
            <person name="Ebling H."/>
            <person name="Zhang L."/>
            <person name="Liu B."/>
            <person name="Eaton Z."/>
            <person name="Mclaughlin S."/>
            <person name="Kingan S."/>
            <person name="Baybayan P."/>
            <person name="Concepcion G."/>
            <person name="Jordan M."/>
            <person name="Riva A."/>
            <person name="Barbazuk W."/>
            <person name="Harkins T."/>
        </authorList>
    </citation>
    <scope>NUCLEOTIDE SEQUENCE [LARGE SCALE GENOMIC DNA]</scope>
    <source>
        <strain evidence="2">cv. Jamaican Lion 4</strain>
        <tissue evidence="1">Leaf</tissue>
    </source>
</reference>
<comment type="caution">
    <text evidence="1">The sequence shown here is derived from an EMBL/GenBank/DDBJ whole genome shotgun (WGS) entry which is preliminary data.</text>
</comment>
<protein>
    <submittedName>
        <fullName evidence="1">Uncharacterized protein</fullName>
    </submittedName>
</protein>
<evidence type="ECO:0000313" key="1">
    <source>
        <dbReference type="EMBL" id="KAF4382836.1"/>
    </source>
</evidence>
<keyword evidence="2" id="KW-1185">Reference proteome</keyword>
<dbReference type="Proteomes" id="UP000583929">
    <property type="component" value="Unassembled WGS sequence"/>
</dbReference>
<proteinExistence type="predicted"/>
<evidence type="ECO:0000313" key="2">
    <source>
        <dbReference type="Proteomes" id="UP000583929"/>
    </source>
</evidence>